<dbReference type="EMBL" id="JBHFEH010000021">
    <property type="protein sequence ID" value="KAL2053337.1"/>
    <property type="molecule type" value="Genomic_DNA"/>
</dbReference>
<gene>
    <name evidence="2" type="ORF">ABVK25_006331</name>
</gene>
<sequence>MRSGDKKDEILHDDQGRPYDKEELYNVCDAGSKDHGDDDDGDSNGDQAGSVDEGGEGNGDDDSEAMDQSINASSETLELKHRVPNTNYAQESKASNEIWSHPLKSTFRLAWKMRNMKLPFPRSRFGQRLSLGYKPLVAMEAPSQHSILGITSSSLLSSAKIFYMLRQISAYFPPVSRQFSACFTGDEIKKEENMNKKKKKEEKNIDSVAKRCRIRAGCRAWKTIKAPNGNGISTWPASASAVKPFGQLLPTQNPYRLQKPLQRHMHNIQEGSSFRRISHLLGRQKQSSIRLGVE</sequence>
<reference evidence="2 3" key="1">
    <citation type="submission" date="2024-09" db="EMBL/GenBank/DDBJ databases">
        <title>Rethinking Asexuality: The Enigmatic Case of Functional Sexual Genes in Lepraria (Stereocaulaceae).</title>
        <authorList>
            <person name="Doellman M."/>
            <person name="Sun Y."/>
            <person name="Barcenas-Pena A."/>
            <person name="Lumbsch H.T."/>
            <person name="Grewe F."/>
        </authorList>
    </citation>
    <scope>NUCLEOTIDE SEQUENCE [LARGE SCALE GENOMIC DNA]</scope>
    <source>
        <strain evidence="2 3">Grewe 0041</strain>
    </source>
</reference>
<feature type="compositionally biased region" description="Polar residues" evidence="1">
    <location>
        <begin position="84"/>
        <end position="94"/>
    </location>
</feature>
<evidence type="ECO:0000313" key="3">
    <source>
        <dbReference type="Proteomes" id="UP001590951"/>
    </source>
</evidence>
<comment type="caution">
    <text evidence="2">The sequence shown here is derived from an EMBL/GenBank/DDBJ whole genome shotgun (WGS) entry which is preliminary data.</text>
</comment>
<evidence type="ECO:0000313" key="2">
    <source>
        <dbReference type="EMBL" id="KAL2053337.1"/>
    </source>
</evidence>
<keyword evidence="3" id="KW-1185">Reference proteome</keyword>
<accession>A0ABR4B650</accession>
<feature type="region of interest" description="Disordered" evidence="1">
    <location>
        <begin position="1"/>
        <end position="66"/>
    </location>
</feature>
<organism evidence="2 3">
    <name type="scientific">Lepraria finkii</name>
    <dbReference type="NCBI Taxonomy" id="1340010"/>
    <lineage>
        <taxon>Eukaryota</taxon>
        <taxon>Fungi</taxon>
        <taxon>Dikarya</taxon>
        <taxon>Ascomycota</taxon>
        <taxon>Pezizomycotina</taxon>
        <taxon>Lecanoromycetes</taxon>
        <taxon>OSLEUM clade</taxon>
        <taxon>Lecanoromycetidae</taxon>
        <taxon>Lecanorales</taxon>
        <taxon>Lecanorineae</taxon>
        <taxon>Stereocaulaceae</taxon>
        <taxon>Lepraria</taxon>
    </lineage>
</organism>
<proteinExistence type="predicted"/>
<feature type="compositionally biased region" description="Basic and acidic residues" evidence="1">
    <location>
        <begin position="1"/>
        <end position="24"/>
    </location>
</feature>
<feature type="region of interest" description="Disordered" evidence="1">
    <location>
        <begin position="75"/>
        <end position="94"/>
    </location>
</feature>
<protein>
    <submittedName>
        <fullName evidence="2">Uncharacterized protein</fullName>
    </submittedName>
</protein>
<evidence type="ECO:0000256" key="1">
    <source>
        <dbReference type="SAM" id="MobiDB-lite"/>
    </source>
</evidence>
<feature type="compositionally biased region" description="Acidic residues" evidence="1">
    <location>
        <begin position="53"/>
        <end position="65"/>
    </location>
</feature>
<name>A0ABR4B650_9LECA</name>
<dbReference type="Proteomes" id="UP001590951">
    <property type="component" value="Unassembled WGS sequence"/>
</dbReference>